<dbReference type="GO" id="GO:0008061">
    <property type="term" value="F:chitin binding"/>
    <property type="evidence" value="ECO:0007669"/>
    <property type="project" value="InterPro"/>
</dbReference>
<protein>
    <recommendedName>
        <fullName evidence="2">Chitin-binding type-2 domain-containing protein</fullName>
    </recommendedName>
</protein>
<sequence>MGIYTIATGLVLLLASCHSYPNMGLSNMDLLGKSVGDCTSNGYHCTDDCKNVQLCVNSKLYDYKKCNSQSYCDYVSHDCIDNESRCSPPNIIPFTCCGVGLFPDLFNCSVHYLCDSGENPLETIVCEKGSIYDVATSRCKKGDASTCSTTGPNCLKTTTGALEKNPNLYYVCNLVDNRMYPQVCSCPSGYYDPSKFSCVAHLPSPIPFLEN</sequence>
<reference evidence="3" key="1">
    <citation type="submission" date="2020-11" db="EMBL/GenBank/DDBJ databases">
        <authorList>
            <person name="Tran Van P."/>
        </authorList>
    </citation>
    <scope>NUCLEOTIDE SEQUENCE</scope>
</reference>
<dbReference type="GO" id="GO:0005576">
    <property type="term" value="C:extracellular region"/>
    <property type="evidence" value="ECO:0007669"/>
    <property type="project" value="InterPro"/>
</dbReference>
<organism evidence="3">
    <name type="scientific">Timema tahoe</name>
    <dbReference type="NCBI Taxonomy" id="61484"/>
    <lineage>
        <taxon>Eukaryota</taxon>
        <taxon>Metazoa</taxon>
        <taxon>Ecdysozoa</taxon>
        <taxon>Arthropoda</taxon>
        <taxon>Hexapoda</taxon>
        <taxon>Insecta</taxon>
        <taxon>Pterygota</taxon>
        <taxon>Neoptera</taxon>
        <taxon>Polyneoptera</taxon>
        <taxon>Phasmatodea</taxon>
        <taxon>Timematodea</taxon>
        <taxon>Timematoidea</taxon>
        <taxon>Timematidae</taxon>
        <taxon>Timema</taxon>
    </lineage>
</organism>
<gene>
    <name evidence="3" type="ORF">TTEB3V08_LOCUS11278</name>
</gene>
<feature type="domain" description="Chitin-binding type-2" evidence="2">
    <location>
        <begin position="93"/>
        <end position="149"/>
    </location>
</feature>
<dbReference type="SUPFAM" id="SSF57625">
    <property type="entry name" value="Invertebrate chitin-binding proteins"/>
    <property type="match status" value="1"/>
</dbReference>
<dbReference type="InterPro" id="IPR036508">
    <property type="entry name" value="Chitin-bd_dom_sf"/>
</dbReference>
<keyword evidence="1" id="KW-0732">Signal</keyword>
<evidence type="ECO:0000259" key="2">
    <source>
        <dbReference type="PROSITE" id="PS50940"/>
    </source>
</evidence>
<dbReference type="PROSITE" id="PS50940">
    <property type="entry name" value="CHIT_BIND_II"/>
    <property type="match status" value="1"/>
</dbReference>
<evidence type="ECO:0000256" key="1">
    <source>
        <dbReference type="SAM" id="SignalP"/>
    </source>
</evidence>
<accession>A0A7R9IRS3</accession>
<name>A0A7R9IRS3_9NEOP</name>
<dbReference type="AlphaFoldDB" id="A0A7R9IRS3"/>
<dbReference type="InterPro" id="IPR002557">
    <property type="entry name" value="Chitin-bd_dom"/>
</dbReference>
<feature type="chain" id="PRO_5031108620" description="Chitin-binding type-2 domain-containing protein" evidence="1">
    <location>
        <begin position="20"/>
        <end position="211"/>
    </location>
</feature>
<dbReference type="EMBL" id="OE007940">
    <property type="protein sequence ID" value="CAD7463393.1"/>
    <property type="molecule type" value="Genomic_DNA"/>
</dbReference>
<feature type="signal peptide" evidence="1">
    <location>
        <begin position="1"/>
        <end position="19"/>
    </location>
</feature>
<proteinExistence type="predicted"/>
<dbReference type="SMART" id="SM00494">
    <property type="entry name" value="ChtBD2"/>
    <property type="match status" value="2"/>
</dbReference>
<evidence type="ECO:0000313" key="3">
    <source>
        <dbReference type="EMBL" id="CAD7463393.1"/>
    </source>
</evidence>